<dbReference type="EMBL" id="BFAA01013517">
    <property type="protein sequence ID" value="GCB80002.1"/>
    <property type="molecule type" value="Genomic_DNA"/>
</dbReference>
<gene>
    <name evidence="7" type="ORF">scyTo_0018856</name>
</gene>
<accession>A0A401Q3N3</accession>
<feature type="transmembrane region" description="Helical" evidence="6">
    <location>
        <begin position="123"/>
        <end position="144"/>
    </location>
</feature>
<feature type="transmembrane region" description="Helical" evidence="6">
    <location>
        <begin position="188"/>
        <end position="208"/>
    </location>
</feature>
<name>A0A401Q3N3_SCYTO</name>
<keyword evidence="3 6" id="KW-0812">Transmembrane</keyword>
<proteinExistence type="predicted"/>
<organism evidence="7 8">
    <name type="scientific">Scyliorhinus torazame</name>
    <name type="common">Cloudy catshark</name>
    <name type="synonym">Catulus torazame</name>
    <dbReference type="NCBI Taxonomy" id="75743"/>
    <lineage>
        <taxon>Eukaryota</taxon>
        <taxon>Metazoa</taxon>
        <taxon>Chordata</taxon>
        <taxon>Craniata</taxon>
        <taxon>Vertebrata</taxon>
        <taxon>Chondrichthyes</taxon>
        <taxon>Elasmobranchii</taxon>
        <taxon>Galeomorphii</taxon>
        <taxon>Galeoidea</taxon>
        <taxon>Carcharhiniformes</taxon>
        <taxon>Scyliorhinidae</taxon>
        <taxon>Scyliorhinus</taxon>
    </lineage>
</organism>
<comment type="caution">
    <text evidence="7">The sequence shown here is derived from an EMBL/GenBank/DDBJ whole genome shotgun (WGS) entry which is preliminary data.</text>
</comment>
<reference evidence="7 8" key="1">
    <citation type="journal article" date="2018" name="Nat. Ecol. Evol.">
        <title>Shark genomes provide insights into elasmobranch evolution and the origin of vertebrates.</title>
        <authorList>
            <person name="Hara Y"/>
            <person name="Yamaguchi K"/>
            <person name="Onimaru K"/>
            <person name="Kadota M"/>
            <person name="Koyanagi M"/>
            <person name="Keeley SD"/>
            <person name="Tatsumi K"/>
            <person name="Tanaka K"/>
            <person name="Motone F"/>
            <person name="Kageyama Y"/>
            <person name="Nozu R"/>
            <person name="Adachi N"/>
            <person name="Nishimura O"/>
            <person name="Nakagawa R"/>
            <person name="Tanegashima C"/>
            <person name="Kiyatake I"/>
            <person name="Matsumoto R"/>
            <person name="Murakumo K"/>
            <person name="Nishida K"/>
            <person name="Terakita A"/>
            <person name="Kuratani S"/>
            <person name="Sato K"/>
            <person name="Hyodo S Kuraku.S."/>
        </authorList>
    </citation>
    <scope>NUCLEOTIDE SEQUENCE [LARGE SCALE GENOMIC DNA]</scope>
</reference>
<evidence type="ECO:0000256" key="4">
    <source>
        <dbReference type="ARBA" id="ARBA00022989"/>
    </source>
</evidence>
<feature type="transmembrane region" description="Helical" evidence="6">
    <location>
        <begin position="64"/>
        <end position="81"/>
    </location>
</feature>
<keyword evidence="8" id="KW-1185">Reference proteome</keyword>
<protein>
    <recommendedName>
        <fullName evidence="2">Transmembrane protein 267</fullName>
    </recommendedName>
</protein>
<feature type="transmembrane region" description="Helical" evidence="6">
    <location>
        <begin position="21"/>
        <end position="44"/>
    </location>
</feature>
<evidence type="ECO:0000256" key="5">
    <source>
        <dbReference type="ARBA" id="ARBA00023136"/>
    </source>
</evidence>
<evidence type="ECO:0000313" key="8">
    <source>
        <dbReference type="Proteomes" id="UP000288216"/>
    </source>
</evidence>
<sequence>MFTSKQSTITMATETENARALLKTFSTASVISSIGLGIFCFLSDQCLQFSLIQNNYWLRALSDNAVHGVIGLWSWAIVIGLRKKSDCYEVILAGLLSSIIDVDHFLAAGSLSLQAALHLPQRPALHCSTVIPVVAFSMKLAMWILRLKDSWCFLPWMVTISWVSHHVRDGVRHGLWFCPFGNTAPVPYWTYIAITASFPHLCSVLMYVTGTRETMSMSHGIAIDV</sequence>
<dbReference type="OrthoDB" id="10014558at2759"/>
<dbReference type="Proteomes" id="UP000288216">
    <property type="component" value="Unassembled WGS sequence"/>
</dbReference>
<keyword evidence="4 6" id="KW-1133">Transmembrane helix</keyword>
<evidence type="ECO:0000256" key="3">
    <source>
        <dbReference type="ARBA" id="ARBA00022692"/>
    </source>
</evidence>
<evidence type="ECO:0000313" key="7">
    <source>
        <dbReference type="EMBL" id="GCB80002.1"/>
    </source>
</evidence>
<evidence type="ECO:0000256" key="6">
    <source>
        <dbReference type="SAM" id="Phobius"/>
    </source>
</evidence>
<comment type="subcellular location">
    <subcellularLocation>
        <location evidence="1">Membrane</location>
        <topology evidence="1">Multi-pass membrane protein</topology>
    </subcellularLocation>
</comment>
<dbReference type="GO" id="GO:0016020">
    <property type="term" value="C:membrane"/>
    <property type="evidence" value="ECO:0007669"/>
    <property type="project" value="UniProtKB-SubCell"/>
</dbReference>
<evidence type="ECO:0000256" key="1">
    <source>
        <dbReference type="ARBA" id="ARBA00004141"/>
    </source>
</evidence>
<dbReference type="PANTHER" id="PTHR13628:SF1">
    <property type="entry name" value="TRANSMEMBRANE PROTEIN 267"/>
    <property type="match status" value="1"/>
</dbReference>
<evidence type="ECO:0000256" key="2">
    <source>
        <dbReference type="ARBA" id="ARBA00013977"/>
    </source>
</evidence>
<dbReference type="InterPro" id="IPR026572">
    <property type="entry name" value="TMEM267"/>
</dbReference>
<dbReference type="PANTHER" id="PTHR13628">
    <property type="entry name" value="TRANSMEMBRANE PROTEIN 267"/>
    <property type="match status" value="1"/>
</dbReference>
<keyword evidence="5 6" id="KW-0472">Membrane</keyword>
<dbReference type="AlphaFoldDB" id="A0A401Q3N3"/>
<dbReference type="OMA" id="FYICTAC"/>
<dbReference type="STRING" id="75743.A0A401Q3N3"/>